<dbReference type="InterPro" id="IPR003661">
    <property type="entry name" value="HisK_dim/P_dom"/>
</dbReference>
<organism evidence="18 19">
    <name type="scientific">Oxalicibacterium solurbis</name>
    <dbReference type="NCBI Taxonomy" id="69280"/>
    <lineage>
        <taxon>Bacteria</taxon>
        <taxon>Pseudomonadati</taxon>
        <taxon>Pseudomonadota</taxon>
        <taxon>Betaproteobacteria</taxon>
        <taxon>Burkholderiales</taxon>
        <taxon>Oxalobacteraceae</taxon>
        <taxon>Oxalicibacterium</taxon>
    </lineage>
</organism>
<dbReference type="InterPro" id="IPR011006">
    <property type="entry name" value="CheY-like_superfamily"/>
</dbReference>
<dbReference type="Pfam" id="PF02518">
    <property type="entry name" value="HATPase_c"/>
    <property type="match status" value="1"/>
</dbReference>
<dbReference type="PROSITE" id="PS50110">
    <property type="entry name" value="RESPONSE_REGULATORY"/>
    <property type="match status" value="2"/>
</dbReference>
<dbReference type="Proteomes" id="UP000627205">
    <property type="component" value="Unassembled WGS sequence"/>
</dbReference>
<reference evidence="18" key="1">
    <citation type="journal article" date="2014" name="Int. J. Syst. Evol. Microbiol.">
        <title>Complete genome sequence of Corynebacterium casei LMG S-19264T (=DSM 44701T), isolated from a smear-ripened cheese.</title>
        <authorList>
            <consortium name="US DOE Joint Genome Institute (JGI-PGF)"/>
            <person name="Walter F."/>
            <person name="Albersmeier A."/>
            <person name="Kalinowski J."/>
            <person name="Ruckert C."/>
        </authorList>
    </citation>
    <scope>NUCLEOTIDE SEQUENCE</scope>
    <source>
        <strain evidence="18">CCM 7664</strain>
    </source>
</reference>
<comment type="function">
    <text evidence="11">Member of the two-component regulatory system BvgS/BvgA. Phosphorylates BvgA via a four-step phosphorelay in response to environmental signals.</text>
</comment>
<dbReference type="InterPro" id="IPR021800">
    <property type="entry name" value="DUF3369"/>
</dbReference>
<comment type="subunit">
    <text evidence="12">At low DSF concentrations, interacts with RpfF.</text>
</comment>
<dbReference type="Pfam" id="PF11849">
    <property type="entry name" value="DUF3369"/>
    <property type="match status" value="1"/>
</dbReference>
<dbReference type="EC" id="2.7.13.3" evidence="2"/>
<dbReference type="AlphaFoldDB" id="A0A8J3F4W8"/>
<gene>
    <name evidence="18" type="ORF">GCM10011430_06380</name>
</gene>
<dbReference type="PANTHER" id="PTHR45339:SF5">
    <property type="entry name" value="HISTIDINE KINASE"/>
    <property type="match status" value="1"/>
</dbReference>
<evidence type="ECO:0000256" key="14">
    <source>
        <dbReference type="ARBA" id="ARBA00070152"/>
    </source>
</evidence>
<proteinExistence type="predicted"/>
<comment type="catalytic activity">
    <reaction evidence="1">
        <text>ATP + protein L-histidine = ADP + protein N-phospho-L-histidine.</text>
        <dbReference type="EC" id="2.7.13.3"/>
    </reaction>
</comment>
<keyword evidence="19" id="KW-1185">Reference proteome</keyword>
<feature type="modified residue" description="4-aspartylphosphate" evidence="15">
    <location>
        <position position="78"/>
    </location>
</feature>
<dbReference type="SMART" id="SM00448">
    <property type="entry name" value="REC"/>
    <property type="match status" value="2"/>
</dbReference>
<evidence type="ECO:0000256" key="15">
    <source>
        <dbReference type="PROSITE-ProRule" id="PRU00169"/>
    </source>
</evidence>
<evidence type="ECO:0000313" key="19">
    <source>
        <dbReference type="Proteomes" id="UP000627205"/>
    </source>
</evidence>
<dbReference type="Gene3D" id="3.40.50.2300">
    <property type="match status" value="2"/>
</dbReference>
<evidence type="ECO:0000313" key="18">
    <source>
        <dbReference type="EMBL" id="GGI53464.1"/>
    </source>
</evidence>
<comment type="caution">
    <text evidence="18">The sequence shown here is derived from an EMBL/GenBank/DDBJ whole genome shotgun (WGS) entry which is preliminary data.</text>
</comment>
<evidence type="ECO:0000256" key="4">
    <source>
        <dbReference type="ARBA" id="ARBA00022679"/>
    </source>
</evidence>
<dbReference type="Gene3D" id="3.30.565.10">
    <property type="entry name" value="Histidine kinase-like ATPase, C-terminal domain"/>
    <property type="match status" value="1"/>
</dbReference>
<keyword evidence="5" id="KW-0732">Signal</keyword>
<keyword evidence="9" id="KW-0902">Two-component regulatory system</keyword>
<evidence type="ECO:0000256" key="8">
    <source>
        <dbReference type="ARBA" id="ARBA00022840"/>
    </source>
</evidence>
<dbReference type="InterPro" id="IPR004358">
    <property type="entry name" value="Sig_transdc_His_kin-like_C"/>
</dbReference>
<evidence type="ECO:0000256" key="7">
    <source>
        <dbReference type="ARBA" id="ARBA00022777"/>
    </source>
</evidence>
<feature type="domain" description="Histidine kinase" evidence="16">
    <location>
        <begin position="338"/>
        <end position="559"/>
    </location>
</feature>
<keyword evidence="8" id="KW-0067">ATP-binding</keyword>
<keyword evidence="10" id="KW-0843">Virulence</keyword>
<dbReference type="InterPro" id="IPR036097">
    <property type="entry name" value="HisK_dim/P_sf"/>
</dbReference>
<dbReference type="PANTHER" id="PTHR45339">
    <property type="entry name" value="HYBRID SIGNAL TRANSDUCTION HISTIDINE KINASE J"/>
    <property type="match status" value="1"/>
</dbReference>
<dbReference type="FunFam" id="1.10.287.130:FF:000002">
    <property type="entry name" value="Two-component osmosensing histidine kinase"/>
    <property type="match status" value="1"/>
</dbReference>
<evidence type="ECO:0000256" key="3">
    <source>
        <dbReference type="ARBA" id="ARBA00022553"/>
    </source>
</evidence>
<dbReference type="SMART" id="SM00388">
    <property type="entry name" value="HisKA"/>
    <property type="match status" value="1"/>
</dbReference>
<evidence type="ECO:0000259" key="17">
    <source>
        <dbReference type="PROSITE" id="PS50110"/>
    </source>
</evidence>
<evidence type="ECO:0000256" key="9">
    <source>
        <dbReference type="ARBA" id="ARBA00023012"/>
    </source>
</evidence>
<evidence type="ECO:0000256" key="5">
    <source>
        <dbReference type="ARBA" id="ARBA00022729"/>
    </source>
</evidence>
<dbReference type="InterPro" id="IPR001789">
    <property type="entry name" value="Sig_transdc_resp-reg_receiver"/>
</dbReference>
<name>A0A8J3F4W8_9BURK</name>
<evidence type="ECO:0000256" key="11">
    <source>
        <dbReference type="ARBA" id="ARBA00058004"/>
    </source>
</evidence>
<dbReference type="CDD" id="cd16922">
    <property type="entry name" value="HATPase_EvgS-ArcB-TorS-like"/>
    <property type="match status" value="1"/>
</dbReference>
<accession>A0A8J3F4W8</accession>
<evidence type="ECO:0000259" key="16">
    <source>
        <dbReference type="PROSITE" id="PS50109"/>
    </source>
</evidence>
<dbReference type="GO" id="GO:0000155">
    <property type="term" value="F:phosphorelay sensor kinase activity"/>
    <property type="evidence" value="ECO:0007669"/>
    <property type="project" value="InterPro"/>
</dbReference>
<sequence>MFDDFSFAPEKEALAGIGEPPWKILIADDEDEVHQVTTVALLDVKFKGRPLQFLHAYSATQAQSMLAEQPDIAIVLLDVVMETEDAGLQLVRHIREQMGNRRLRIVLRTGQPGQAPERDVVVDYDINDYKSKTELTRQKLLTCIVSALRAHDDILALERSSNGLQGVVGAAGALMQAVSEQAFAQQVLQQMSVLLRQPVCGSIVCRMPGSEEVKIVAAFDPAGETEHEIVAAAVHILDAGRHADDGRHASFYIRPLNGVGEYAVRIPLQRRLSELERQLFGVLCTNVAAGLANVQLVESLKRLSLDLENQVVERTRDLQLAKEEAERANRTKSEFLAVMSHEIRTPMNGMLGMMQLALAEATHPVQRERLETAQYSAEALLTILNDILDFSKLESGNLQLEAAAFDLRKTVDSVIDLMASRMQESAVSLGVDWRDGVASMLVGDAGRLRQVLLNLISNALKFTERGSVVLQIEQLACSERDATLRFTVVDTGIGIAPEAQARLFQSFSQADNSISRRFGGTGLGLSICRKIVEMQGGRIGVHSAPDVGSRFWFELVFALPETMPQVQPAAAEPLHMPHGMRSMHILLAEDNEINQKVAVALLAKSGHTVEVAGNGYEAVLAVQRQAFDVVLMDMHMPEMDGPAATRAIRCLPGSASTLPIVALTAAGSLSDIQTCMDAGMNYFLVKPFRMERLQGILQGLPVATSQA</sequence>
<dbReference type="SUPFAM" id="SSF52172">
    <property type="entry name" value="CheY-like"/>
    <property type="match status" value="2"/>
</dbReference>
<dbReference type="InterPro" id="IPR005467">
    <property type="entry name" value="His_kinase_dom"/>
</dbReference>
<dbReference type="SUPFAM" id="SSF55874">
    <property type="entry name" value="ATPase domain of HSP90 chaperone/DNA topoisomerase II/histidine kinase"/>
    <property type="match status" value="1"/>
</dbReference>
<dbReference type="PRINTS" id="PR00344">
    <property type="entry name" value="BCTRLSENSOR"/>
</dbReference>
<keyword evidence="7" id="KW-0418">Kinase</keyword>
<dbReference type="SUPFAM" id="SSF47384">
    <property type="entry name" value="Homodimeric domain of signal transducing histidine kinase"/>
    <property type="match status" value="1"/>
</dbReference>
<dbReference type="GO" id="GO:0005524">
    <property type="term" value="F:ATP binding"/>
    <property type="evidence" value="ECO:0007669"/>
    <property type="project" value="UniProtKB-KW"/>
</dbReference>
<dbReference type="Pfam" id="PF00072">
    <property type="entry name" value="Response_reg"/>
    <property type="match status" value="1"/>
</dbReference>
<dbReference type="EMBL" id="BMDP01000001">
    <property type="protein sequence ID" value="GGI53464.1"/>
    <property type="molecule type" value="Genomic_DNA"/>
</dbReference>
<feature type="modified residue" description="4-aspartylphosphate" evidence="15">
    <location>
        <position position="633"/>
    </location>
</feature>
<dbReference type="FunFam" id="3.30.565.10:FF:000010">
    <property type="entry name" value="Sensor histidine kinase RcsC"/>
    <property type="match status" value="1"/>
</dbReference>
<evidence type="ECO:0000256" key="12">
    <source>
        <dbReference type="ARBA" id="ARBA00064003"/>
    </source>
</evidence>
<keyword evidence="6" id="KW-0547">Nucleotide-binding</keyword>
<dbReference type="Gene3D" id="1.10.287.130">
    <property type="match status" value="1"/>
</dbReference>
<keyword evidence="3 15" id="KW-0597">Phosphoprotein</keyword>
<dbReference type="RefSeq" id="WP_188419514.1">
    <property type="nucleotide sequence ID" value="NZ_BMDP01000001.1"/>
</dbReference>
<keyword evidence="4" id="KW-0808">Transferase</keyword>
<dbReference type="InterPro" id="IPR036890">
    <property type="entry name" value="HATPase_C_sf"/>
</dbReference>
<dbReference type="PROSITE" id="PS50109">
    <property type="entry name" value="HIS_KIN"/>
    <property type="match status" value="1"/>
</dbReference>
<reference evidence="18" key="2">
    <citation type="submission" date="2020-09" db="EMBL/GenBank/DDBJ databases">
        <authorList>
            <person name="Sun Q."/>
            <person name="Sedlacek I."/>
        </authorList>
    </citation>
    <scope>NUCLEOTIDE SEQUENCE</scope>
    <source>
        <strain evidence="18">CCM 7664</strain>
    </source>
</reference>
<feature type="domain" description="Response regulatory" evidence="17">
    <location>
        <begin position="584"/>
        <end position="701"/>
    </location>
</feature>
<evidence type="ECO:0000256" key="1">
    <source>
        <dbReference type="ARBA" id="ARBA00000085"/>
    </source>
</evidence>
<dbReference type="CDD" id="cd00082">
    <property type="entry name" value="HisKA"/>
    <property type="match status" value="1"/>
</dbReference>
<evidence type="ECO:0000256" key="13">
    <source>
        <dbReference type="ARBA" id="ARBA00068150"/>
    </source>
</evidence>
<feature type="domain" description="Response regulatory" evidence="17">
    <location>
        <begin position="23"/>
        <end position="191"/>
    </location>
</feature>
<dbReference type="Pfam" id="PF00512">
    <property type="entry name" value="HisKA"/>
    <property type="match status" value="1"/>
</dbReference>
<dbReference type="SMART" id="SM00387">
    <property type="entry name" value="HATPase_c"/>
    <property type="match status" value="1"/>
</dbReference>
<dbReference type="InterPro" id="IPR003594">
    <property type="entry name" value="HATPase_dom"/>
</dbReference>
<evidence type="ECO:0000256" key="2">
    <source>
        <dbReference type="ARBA" id="ARBA00012438"/>
    </source>
</evidence>
<evidence type="ECO:0000256" key="10">
    <source>
        <dbReference type="ARBA" id="ARBA00023026"/>
    </source>
</evidence>
<protein>
    <recommendedName>
        <fullName evidence="13">Sensory/regulatory protein RpfC</fullName>
        <ecNumber evidence="2">2.7.13.3</ecNumber>
    </recommendedName>
    <alternativeName>
        <fullName evidence="14">Virulence sensor protein BvgS</fullName>
    </alternativeName>
</protein>
<dbReference type="CDD" id="cd17546">
    <property type="entry name" value="REC_hyHK_CKI1_RcsC-like"/>
    <property type="match status" value="1"/>
</dbReference>
<evidence type="ECO:0000256" key="6">
    <source>
        <dbReference type="ARBA" id="ARBA00022741"/>
    </source>
</evidence>